<dbReference type="GO" id="GO:0016747">
    <property type="term" value="F:acyltransferase activity, transferring groups other than amino-acyl groups"/>
    <property type="evidence" value="ECO:0007669"/>
    <property type="project" value="InterPro"/>
</dbReference>
<accession>A0A5C6BRN4</accession>
<dbReference type="AlphaFoldDB" id="A0A5C6BRN4"/>
<dbReference type="CDD" id="cd04301">
    <property type="entry name" value="NAT_SF"/>
    <property type="match status" value="1"/>
</dbReference>
<protein>
    <submittedName>
        <fullName evidence="2">Acetyltransferase (GNAT) family protein</fullName>
    </submittedName>
</protein>
<organism evidence="2 3">
    <name type="scientific">Symmachiella macrocystis</name>
    <dbReference type="NCBI Taxonomy" id="2527985"/>
    <lineage>
        <taxon>Bacteria</taxon>
        <taxon>Pseudomonadati</taxon>
        <taxon>Planctomycetota</taxon>
        <taxon>Planctomycetia</taxon>
        <taxon>Planctomycetales</taxon>
        <taxon>Planctomycetaceae</taxon>
        <taxon>Symmachiella</taxon>
    </lineage>
</organism>
<feature type="domain" description="N-acetyltransferase" evidence="1">
    <location>
        <begin position="125"/>
        <end position="266"/>
    </location>
</feature>
<keyword evidence="2" id="KW-0808">Transferase</keyword>
<dbReference type="OrthoDB" id="2350893at2"/>
<comment type="caution">
    <text evidence="2">The sequence shown here is derived from an EMBL/GenBank/DDBJ whole genome shotgun (WGS) entry which is preliminary data.</text>
</comment>
<dbReference type="InterPro" id="IPR000182">
    <property type="entry name" value="GNAT_dom"/>
</dbReference>
<dbReference type="InterPro" id="IPR016181">
    <property type="entry name" value="Acyl_CoA_acyltransferase"/>
</dbReference>
<dbReference type="EMBL" id="SJPP01000001">
    <property type="protein sequence ID" value="TWU14718.1"/>
    <property type="molecule type" value="Genomic_DNA"/>
</dbReference>
<evidence type="ECO:0000313" key="3">
    <source>
        <dbReference type="Proteomes" id="UP000320735"/>
    </source>
</evidence>
<proteinExistence type="predicted"/>
<keyword evidence="3" id="KW-1185">Reference proteome</keyword>
<reference evidence="2 3" key="1">
    <citation type="submission" date="2019-02" db="EMBL/GenBank/DDBJ databases">
        <title>Deep-cultivation of Planctomycetes and their phenomic and genomic characterization uncovers novel biology.</title>
        <authorList>
            <person name="Wiegand S."/>
            <person name="Jogler M."/>
            <person name="Boedeker C."/>
            <person name="Pinto D."/>
            <person name="Vollmers J."/>
            <person name="Rivas-Marin E."/>
            <person name="Kohn T."/>
            <person name="Peeters S.H."/>
            <person name="Heuer A."/>
            <person name="Rast P."/>
            <person name="Oberbeckmann S."/>
            <person name="Bunk B."/>
            <person name="Jeske O."/>
            <person name="Meyerdierks A."/>
            <person name="Storesund J.E."/>
            <person name="Kallscheuer N."/>
            <person name="Luecker S."/>
            <person name="Lage O.M."/>
            <person name="Pohl T."/>
            <person name="Merkel B.J."/>
            <person name="Hornburger P."/>
            <person name="Mueller R.-W."/>
            <person name="Bruemmer F."/>
            <person name="Labrenz M."/>
            <person name="Spormann A.M."/>
            <person name="Op Den Camp H."/>
            <person name="Overmann J."/>
            <person name="Amann R."/>
            <person name="Jetten M.S.M."/>
            <person name="Mascher T."/>
            <person name="Medema M.H."/>
            <person name="Devos D.P."/>
            <person name="Kaster A.-K."/>
            <person name="Ovreas L."/>
            <person name="Rohde M."/>
            <person name="Galperin M.Y."/>
            <person name="Jogler C."/>
        </authorList>
    </citation>
    <scope>NUCLEOTIDE SEQUENCE [LARGE SCALE GENOMIC DNA]</scope>
    <source>
        <strain evidence="2 3">CA54</strain>
    </source>
</reference>
<dbReference type="PROSITE" id="PS51186">
    <property type="entry name" value="GNAT"/>
    <property type="match status" value="1"/>
</dbReference>
<evidence type="ECO:0000313" key="2">
    <source>
        <dbReference type="EMBL" id="TWU14718.1"/>
    </source>
</evidence>
<gene>
    <name evidence="2" type="ORF">CA54_35870</name>
</gene>
<dbReference type="Gene3D" id="3.40.630.30">
    <property type="match status" value="1"/>
</dbReference>
<dbReference type="SUPFAM" id="SSF55729">
    <property type="entry name" value="Acyl-CoA N-acyltransferases (Nat)"/>
    <property type="match status" value="1"/>
</dbReference>
<dbReference type="Proteomes" id="UP000320735">
    <property type="component" value="Unassembled WGS sequence"/>
</dbReference>
<evidence type="ECO:0000259" key="1">
    <source>
        <dbReference type="PROSITE" id="PS51186"/>
    </source>
</evidence>
<sequence length="272" mass="29570">MNYRQIAILEETRQAVGTAEIASESEEIAGGWMAFAGMGSWANQACGIGMAGPVSDDDLDRLVDFYVQRGVEPRLEVCPFVDETLITGLAKRGFEVREFENVMFRTVAADDDVRSLLAHGWPPGLELVPVDVNDDEQTRTYIDVATSGFRPPGEPVSDIFFQVSRNTVAHPRSSHYLALIDGIPAGGGGMETTAAVACLFGTSVLPEFQRRGIQAALIARRLERARELGCPLVTIHTRPGIATERNARRLGFEMAYTKLIMAMPGEGLAVSP</sequence>
<dbReference type="RefSeq" id="WP_146371992.1">
    <property type="nucleotide sequence ID" value="NZ_SJPP01000001.1"/>
</dbReference>
<name>A0A5C6BRN4_9PLAN</name>
<dbReference type="Pfam" id="PF00583">
    <property type="entry name" value="Acetyltransf_1"/>
    <property type="match status" value="1"/>
</dbReference>